<organism evidence="2 3">
    <name type="scientific">Candidatus Pseudobacter hemicellulosilyticus</name>
    <dbReference type="NCBI Taxonomy" id="3121375"/>
    <lineage>
        <taxon>Bacteria</taxon>
        <taxon>Pseudomonadati</taxon>
        <taxon>Bacteroidota</taxon>
        <taxon>Chitinophagia</taxon>
        <taxon>Chitinophagales</taxon>
        <taxon>Chitinophagaceae</taxon>
        <taxon>Pseudobacter</taxon>
    </lineage>
</organism>
<gene>
    <name evidence="2" type="ORF">P0Y53_22455</name>
</gene>
<evidence type="ECO:0000259" key="1">
    <source>
        <dbReference type="PROSITE" id="PS50943"/>
    </source>
</evidence>
<dbReference type="InterPro" id="IPR001387">
    <property type="entry name" value="Cro/C1-type_HTH"/>
</dbReference>
<dbReference type="Gene3D" id="1.10.260.40">
    <property type="entry name" value="lambda repressor-like DNA-binding domains"/>
    <property type="match status" value="1"/>
</dbReference>
<protein>
    <submittedName>
        <fullName evidence="2">Helix-turn-helix transcriptional regulator</fullName>
    </submittedName>
</protein>
<evidence type="ECO:0000313" key="2">
    <source>
        <dbReference type="EMBL" id="WEK35262.1"/>
    </source>
</evidence>
<dbReference type="EMBL" id="CP119311">
    <property type="protein sequence ID" value="WEK35262.1"/>
    <property type="molecule type" value="Genomic_DNA"/>
</dbReference>
<dbReference type="Pfam" id="PF01381">
    <property type="entry name" value="HTH_3"/>
    <property type="match status" value="1"/>
</dbReference>
<dbReference type="SUPFAM" id="SSF47413">
    <property type="entry name" value="lambda repressor-like DNA-binding domains"/>
    <property type="match status" value="1"/>
</dbReference>
<dbReference type="InterPro" id="IPR010982">
    <property type="entry name" value="Lambda_DNA-bd_dom_sf"/>
</dbReference>
<name>A0AAJ5WRB0_9BACT</name>
<dbReference type="Proteomes" id="UP001220610">
    <property type="component" value="Chromosome"/>
</dbReference>
<reference evidence="2" key="1">
    <citation type="submission" date="2023-03" db="EMBL/GenBank/DDBJ databases">
        <title>Andean soil-derived lignocellulolytic bacterial consortium as a source of novel taxa and putative plastic-active enzymes.</title>
        <authorList>
            <person name="Diaz-Garcia L."/>
            <person name="Chuvochina M."/>
            <person name="Feuerriegel G."/>
            <person name="Bunk B."/>
            <person name="Sproer C."/>
            <person name="Streit W.R."/>
            <person name="Rodriguez L.M."/>
            <person name="Overmann J."/>
            <person name="Jimenez D.J."/>
        </authorList>
    </citation>
    <scope>NUCLEOTIDE SEQUENCE</scope>
    <source>
        <strain evidence="2">MAG 7</strain>
    </source>
</reference>
<sequence>MKKKTTLKTYSLETLTEQYVGKQGTPKRDAFEYELKLEMMGQAIKQARMERNLTQEELGQLVGVQKAQISRLENNFTNARLDTILKVFDALNARVNFRIELLNTRIRVS</sequence>
<feature type="domain" description="HTH cro/C1-type" evidence="1">
    <location>
        <begin position="44"/>
        <end position="98"/>
    </location>
</feature>
<dbReference type="CDD" id="cd00093">
    <property type="entry name" value="HTH_XRE"/>
    <property type="match status" value="1"/>
</dbReference>
<proteinExistence type="predicted"/>
<dbReference type="SMART" id="SM00530">
    <property type="entry name" value="HTH_XRE"/>
    <property type="match status" value="1"/>
</dbReference>
<dbReference type="AlphaFoldDB" id="A0AAJ5WRB0"/>
<accession>A0AAJ5WRB0</accession>
<evidence type="ECO:0000313" key="3">
    <source>
        <dbReference type="Proteomes" id="UP001220610"/>
    </source>
</evidence>
<dbReference type="GO" id="GO:0003677">
    <property type="term" value="F:DNA binding"/>
    <property type="evidence" value="ECO:0007669"/>
    <property type="project" value="InterPro"/>
</dbReference>
<dbReference type="PROSITE" id="PS50943">
    <property type="entry name" value="HTH_CROC1"/>
    <property type="match status" value="1"/>
</dbReference>